<dbReference type="AlphaFoldDB" id="A0A1U7HDP1"/>
<organism evidence="4 5">
    <name type="scientific">Chroogloeocystis siderophila 5.2 s.c.1</name>
    <dbReference type="NCBI Taxonomy" id="247279"/>
    <lineage>
        <taxon>Bacteria</taxon>
        <taxon>Bacillati</taxon>
        <taxon>Cyanobacteriota</taxon>
        <taxon>Cyanophyceae</taxon>
        <taxon>Oscillatoriophycideae</taxon>
        <taxon>Chroococcales</taxon>
        <taxon>Chroococcaceae</taxon>
        <taxon>Chroogloeocystis</taxon>
    </lineage>
</organism>
<dbReference type="GO" id="GO:0004575">
    <property type="term" value="F:sucrose alpha-glucosidase activity"/>
    <property type="evidence" value="ECO:0007669"/>
    <property type="project" value="TreeGrafter"/>
</dbReference>
<evidence type="ECO:0000256" key="2">
    <source>
        <dbReference type="ARBA" id="ARBA00023277"/>
    </source>
</evidence>
<dbReference type="InterPro" id="IPR024746">
    <property type="entry name" value="Glyco_hydro_100"/>
</dbReference>
<reference evidence="4 5" key="1">
    <citation type="submission" date="2016-11" db="EMBL/GenBank/DDBJ databases">
        <title>Draft Genome Sequences of Nine Cyanobacterial Strains from Diverse Habitats.</title>
        <authorList>
            <person name="Zhu T."/>
            <person name="Hou S."/>
            <person name="Lu X."/>
            <person name="Hess W.R."/>
        </authorList>
    </citation>
    <scope>NUCLEOTIDE SEQUENCE [LARGE SCALE GENOMIC DNA]</scope>
    <source>
        <strain evidence="4 5">5.2 s.c.1</strain>
    </source>
</reference>
<dbReference type="GO" id="GO:0005987">
    <property type="term" value="P:sucrose catabolic process"/>
    <property type="evidence" value="ECO:0007669"/>
    <property type="project" value="TreeGrafter"/>
</dbReference>
<evidence type="ECO:0000256" key="1">
    <source>
        <dbReference type="ARBA" id="ARBA00022801"/>
    </source>
</evidence>
<keyword evidence="3" id="KW-0326">Glycosidase</keyword>
<accession>A0A1U7HDP1</accession>
<dbReference type="RefSeq" id="WP_073551498.1">
    <property type="nucleotide sequence ID" value="NZ_CAWMVK010000018.1"/>
</dbReference>
<keyword evidence="2" id="KW-0119">Carbohydrate metabolism</keyword>
<evidence type="ECO:0000313" key="4">
    <source>
        <dbReference type="EMBL" id="OKH21661.1"/>
    </source>
</evidence>
<dbReference type="GO" id="GO:0033926">
    <property type="term" value="F:endo-alpha-N-acetylgalactosaminidase activity"/>
    <property type="evidence" value="ECO:0007669"/>
    <property type="project" value="InterPro"/>
</dbReference>
<sequence>MFYFGYLLPLHKKTERQELAYRAIALAETRLIEDGFPEDYDGKQGRLIDKEARIYQTWMIAGLLAAKEVMANPKHVDLLSFAEEVESSTCKLS</sequence>
<protein>
    <recommendedName>
        <fullName evidence="6">Glycogen debranching enzyme C-terminal domain-containing protein</fullName>
    </recommendedName>
</protein>
<gene>
    <name evidence="4" type="ORF">NIES1031_21565</name>
</gene>
<evidence type="ECO:0000313" key="5">
    <source>
        <dbReference type="Proteomes" id="UP000185984"/>
    </source>
</evidence>
<evidence type="ECO:0008006" key="6">
    <source>
        <dbReference type="Google" id="ProtNLM"/>
    </source>
</evidence>
<proteinExistence type="predicted"/>
<keyword evidence="5" id="KW-1185">Reference proteome</keyword>
<name>A0A1U7HDP1_9CHRO</name>
<dbReference type="PANTHER" id="PTHR31916">
    <property type="match status" value="1"/>
</dbReference>
<dbReference type="EMBL" id="MRCC01000025">
    <property type="protein sequence ID" value="OKH21661.1"/>
    <property type="molecule type" value="Genomic_DNA"/>
</dbReference>
<dbReference type="Pfam" id="PF12899">
    <property type="entry name" value="Glyco_hydro_100"/>
    <property type="match status" value="1"/>
</dbReference>
<keyword evidence="1" id="KW-0378">Hydrolase</keyword>
<dbReference type="STRING" id="247279.NIES1031_21565"/>
<dbReference type="PANTHER" id="PTHR31916:SF15">
    <property type="entry name" value="ALKALINE_NEUTRAL INVERTASE D-RELATED"/>
    <property type="match status" value="1"/>
</dbReference>
<dbReference type="Proteomes" id="UP000185984">
    <property type="component" value="Unassembled WGS sequence"/>
</dbReference>
<comment type="caution">
    <text evidence="4">The sequence shown here is derived from an EMBL/GenBank/DDBJ whole genome shotgun (WGS) entry which is preliminary data.</text>
</comment>
<evidence type="ECO:0000256" key="3">
    <source>
        <dbReference type="ARBA" id="ARBA00023295"/>
    </source>
</evidence>